<dbReference type="EMBL" id="AP023287">
    <property type="protein sequence ID" value="BCI54256.1"/>
    <property type="molecule type" value="Genomic_DNA"/>
</dbReference>
<organism evidence="1 2">
    <name type="scientific">Mycolicibacterium litorale</name>
    <dbReference type="NCBI Taxonomy" id="758802"/>
    <lineage>
        <taxon>Bacteria</taxon>
        <taxon>Bacillati</taxon>
        <taxon>Actinomycetota</taxon>
        <taxon>Actinomycetes</taxon>
        <taxon>Mycobacteriales</taxon>
        <taxon>Mycobacteriaceae</taxon>
        <taxon>Mycolicibacterium</taxon>
    </lineage>
</organism>
<reference evidence="1 2" key="1">
    <citation type="submission" date="2020-07" db="EMBL/GenBank/DDBJ databases">
        <title>Complete genome sequence of Mycolicibacterium litorale like strain isolated from cardiac implantable electronic device infection.</title>
        <authorList>
            <person name="Fukano H."/>
            <person name="Miyama H."/>
            <person name="Hoshino Y."/>
        </authorList>
    </citation>
    <scope>NUCLEOTIDE SEQUENCE [LARGE SCALE GENOMIC DNA]</scope>
    <source>
        <strain evidence="1 2">NIIDNTM18</strain>
    </source>
</reference>
<accession>A0A6S6P851</accession>
<dbReference type="AlphaFoldDB" id="A0A6S6P851"/>
<sequence length="153" mass="16302">MARRAPTEAVGRRRTRCTSETEVYAGDIRAPGAIELFGMSLTAARGAHGCSASRAGCPRRGIWTGAGPRCLVRPVRKVDVADWLDGRMGRAQHAERGGEPHVAAVGHLRAATRPGFARPGVPPRRAPHQVGIDEWRVASVGMDVGHEPAAGMR</sequence>
<gene>
    <name evidence="1" type="ORF">NIIDNTM18_35340</name>
</gene>
<proteinExistence type="predicted"/>
<dbReference type="Proteomes" id="UP000515734">
    <property type="component" value="Chromosome"/>
</dbReference>
<name>A0A6S6P851_9MYCO</name>
<evidence type="ECO:0000313" key="1">
    <source>
        <dbReference type="EMBL" id="BCI54256.1"/>
    </source>
</evidence>
<protein>
    <submittedName>
        <fullName evidence="1">Uncharacterized protein</fullName>
    </submittedName>
</protein>
<evidence type="ECO:0000313" key="2">
    <source>
        <dbReference type="Proteomes" id="UP000515734"/>
    </source>
</evidence>